<reference evidence="1 2" key="1">
    <citation type="submission" date="2013-07" db="EMBL/GenBank/DDBJ databases">
        <title>Completed genome of Sphingomonas sanxanigenens NX02.</title>
        <authorList>
            <person name="Ma T."/>
            <person name="Huang H."/>
            <person name="Wu M."/>
            <person name="Li X."/>
            <person name="Li G."/>
        </authorList>
    </citation>
    <scope>NUCLEOTIDE SEQUENCE [LARGE SCALE GENOMIC DNA]</scope>
    <source>
        <strain evidence="1 2">NX02</strain>
    </source>
</reference>
<gene>
    <name evidence="1" type="ORF">NX02_01330</name>
</gene>
<dbReference type="STRING" id="1123269.NX02_01330"/>
<accession>W0A6E2</accession>
<dbReference type="PATRIC" id="fig|1123269.5.peg.268"/>
<dbReference type="RefSeq" id="WP_025290408.1">
    <property type="nucleotide sequence ID" value="NZ_CP006644.1"/>
</dbReference>
<dbReference type="Pfam" id="PF14434">
    <property type="entry name" value="Imm6"/>
    <property type="match status" value="1"/>
</dbReference>
<dbReference type="KEGG" id="ssan:NX02_01330"/>
<dbReference type="EMBL" id="CP006644">
    <property type="protein sequence ID" value="AHE52032.1"/>
    <property type="molecule type" value="Genomic_DNA"/>
</dbReference>
<dbReference type="AlphaFoldDB" id="W0A6E2"/>
<name>W0A6E2_9SPHN</name>
<protein>
    <submittedName>
        <fullName evidence="1">Uncharacterized protein</fullName>
    </submittedName>
</protein>
<keyword evidence="2" id="KW-1185">Reference proteome</keyword>
<dbReference type="HOGENOM" id="CLU_1766845_0_0_5"/>
<dbReference type="Proteomes" id="UP000018851">
    <property type="component" value="Chromosome"/>
</dbReference>
<proteinExistence type="predicted"/>
<organism evidence="1 2">
    <name type="scientific">Sphingomonas sanxanigenens DSM 19645 = NX02</name>
    <dbReference type="NCBI Taxonomy" id="1123269"/>
    <lineage>
        <taxon>Bacteria</taxon>
        <taxon>Pseudomonadati</taxon>
        <taxon>Pseudomonadota</taxon>
        <taxon>Alphaproteobacteria</taxon>
        <taxon>Sphingomonadales</taxon>
        <taxon>Sphingomonadaceae</taxon>
        <taxon>Sphingomonas</taxon>
    </lineage>
</organism>
<evidence type="ECO:0000313" key="2">
    <source>
        <dbReference type="Proteomes" id="UP000018851"/>
    </source>
</evidence>
<dbReference type="InterPro" id="IPR025674">
    <property type="entry name" value="Imm6"/>
</dbReference>
<evidence type="ECO:0000313" key="1">
    <source>
        <dbReference type="EMBL" id="AHE52032.1"/>
    </source>
</evidence>
<sequence length="147" mass="15661">MPTAGSFAQLAASLPPERRAHLALDGGEEGLKGLSDSAQIAQARSALDLARRMLAGEAPAYEVEDRLQNEEDEGILIREQETGDETEKAAWLSVASAIAYAARVGYQRAGELPGPLVSEVRDDAVASLEDHLQQIPNVDWARLLGGA</sequence>